<comment type="caution">
    <text evidence="1">The sequence shown here is derived from an EMBL/GenBank/DDBJ whole genome shotgun (WGS) entry which is preliminary data.</text>
</comment>
<sequence length="74" mass="7803">MRQFSSLSGSPSIVFVANLGSKGITVDLDQFDKTLPTHLTLKIRSISSTKAEGSLFETKGLSLAAGEALVMSTD</sequence>
<dbReference type="InterPro" id="IPR013780">
    <property type="entry name" value="Glyco_hydro_b"/>
</dbReference>
<evidence type="ECO:0000313" key="1">
    <source>
        <dbReference type="EMBL" id="TDG41741.1"/>
    </source>
</evidence>
<dbReference type="OMA" id="MITHTSK"/>
<evidence type="ECO:0000313" key="2">
    <source>
        <dbReference type="Proteomes" id="UP000295192"/>
    </source>
</evidence>
<dbReference type="Proteomes" id="UP000295192">
    <property type="component" value="Unassembled WGS sequence"/>
</dbReference>
<dbReference type="EMBL" id="LSRL02000314">
    <property type="protein sequence ID" value="TDG41741.1"/>
    <property type="molecule type" value="Genomic_DNA"/>
</dbReference>
<protein>
    <submittedName>
        <fullName evidence="1">Uncharacterized protein</fullName>
    </submittedName>
</protein>
<reference evidence="1 2" key="1">
    <citation type="journal article" date="2019" name="J. Hered.">
        <title>An Improved Genome Assembly for Drosophila navojoa, the Basal Species in the mojavensis Cluster.</title>
        <authorList>
            <person name="Vanderlinde T."/>
            <person name="Dupim E.G."/>
            <person name="Nazario-Yepiz N.O."/>
            <person name="Carvalho A.B."/>
        </authorList>
    </citation>
    <scope>NUCLEOTIDE SEQUENCE [LARGE SCALE GENOMIC DNA]</scope>
    <source>
        <strain evidence="1">Navoj_Jal97</strain>
        <tissue evidence="1">Whole organism</tissue>
    </source>
</reference>
<name>A0A484B1N9_DRONA</name>
<organism evidence="1 2">
    <name type="scientific">Drosophila navojoa</name>
    <name type="common">Fruit fly</name>
    <dbReference type="NCBI Taxonomy" id="7232"/>
    <lineage>
        <taxon>Eukaryota</taxon>
        <taxon>Metazoa</taxon>
        <taxon>Ecdysozoa</taxon>
        <taxon>Arthropoda</taxon>
        <taxon>Hexapoda</taxon>
        <taxon>Insecta</taxon>
        <taxon>Pterygota</taxon>
        <taxon>Neoptera</taxon>
        <taxon>Endopterygota</taxon>
        <taxon>Diptera</taxon>
        <taxon>Brachycera</taxon>
        <taxon>Muscomorpha</taxon>
        <taxon>Ephydroidea</taxon>
        <taxon>Drosophilidae</taxon>
        <taxon>Drosophila</taxon>
    </lineage>
</organism>
<dbReference type="STRING" id="7232.A0A484B1N9"/>
<dbReference type="OrthoDB" id="1740265at2759"/>
<keyword evidence="2" id="KW-1185">Reference proteome</keyword>
<dbReference type="Gene3D" id="2.60.40.1180">
    <property type="entry name" value="Golgi alpha-mannosidase II"/>
    <property type="match status" value="1"/>
</dbReference>
<gene>
    <name evidence="1" type="ORF">AWZ03_011847</name>
</gene>
<accession>A0A484B1N9</accession>
<proteinExistence type="predicted"/>
<dbReference type="AlphaFoldDB" id="A0A484B1N9"/>